<protein>
    <submittedName>
        <fullName evidence="1">Uncharacterized protein</fullName>
    </submittedName>
</protein>
<accession>A0A6J5L314</accession>
<organism evidence="1">
    <name type="scientific">uncultured Caudovirales phage</name>
    <dbReference type="NCBI Taxonomy" id="2100421"/>
    <lineage>
        <taxon>Viruses</taxon>
        <taxon>Duplodnaviria</taxon>
        <taxon>Heunggongvirae</taxon>
        <taxon>Uroviricota</taxon>
        <taxon>Caudoviricetes</taxon>
        <taxon>Peduoviridae</taxon>
        <taxon>Maltschvirus</taxon>
        <taxon>Maltschvirus maltsch</taxon>
    </lineage>
</organism>
<name>A0A6J5L314_9CAUD</name>
<reference evidence="1" key="1">
    <citation type="submission" date="2020-04" db="EMBL/GenBank/DDBJ databases">
        <authorList>
            <person name="Chiriac C."/>
            <person name="Salcher M."/>
            <person name="Ghai R."/>
            <person name="Kavagutti S V."/>
        </authorList>
    </citation>
    <scope>NUCLEOTIDE SEQUENCE</scope>
</reference>
<evidence type="ECO:0000313" key="1">
    <source>
        <dbReference type="EMBL" id="CAB4128741.1"/>
    </source>
</evidence>
<dbReference type="EMBL" id="LR796233">
    <property type="protein sequence ID" value="CAB4128741.1"/>
    <property type="molecule type" value="Genomic_DNA"/>
</dbReference>
<proteinExistence type="predicted"/>
<gene>
    <name evidence="1" type="ORF">UFOVP112_67</name>
</gene>
<sequence length="93" mass="10752">MEVQVKDTIRAYDFKPMLGRTDCFVEGVVLDRCDTTNGYQAYKIRVTRDVFDGKEFTEVGYKSTGNRVGEIVFVPWKCDGFHDYQGRVINLSR</sequence>